<dbReference type="NCBIfam" id="TIGR00231">
    <property type="entry name" value="small_GTP"/>
    <property type="match status" value="1"/>
</dbReference>
<dbReference type="OrthoDB" id="9805918at2"/>
<keyword evidence="3 9" id="KW-0479">Metal-binding</keyword>
<feature type="binding site" evidence="9">
    <location>
        <position position="254"/>
    </location>
    <ligand>
        <name>Mg(2+)</name>
        <dbReference type="ChEBI" id="CHEBI:18420"/>
    </ligand>
</feature>
<feature type="binding site" evidence="9">
    <location>
        <begin position="273"/>
        <end position="276"/>
    </location>
    <ligand>
        <name>GTP</name>
        <dbReference type="ChEBI" id="CHEBI:37565"/>
    </ligand>
</feature>
<feature type="binding site" evidence="9">
    <location>
        <position position="122"/>
    </location>
    <ligand>
        <name>(6S)-5-formyl-5,6,7,8-tetrahydrofolate</name>
        <dbReference type="ChEBI" id="CHEBI:57457"/>
    </ligand>
</feature>
<dbReference type="GO" id="GO:0042802">
    <property type="term" value="F:identical protein binding"/>
    <property type="evidence" value="ECO:0007669"/>
    <property type="project" value="UniProtKB-ARBA"/>
</dbReference>
<dbReference type="CDD" id="cd14858">
    <property type="entry name" value="TrmE_N"/>
    <property type="match status" value="1"/>
</dbReference>
<dbReference type="PANTHER" id="PTHR42714:SF2">
    <property type="entry name" value="TRNA MODIFICATION GTPASE GTPBP3, MITOCHONDRIAL"/>
    <property type="match status" value="1"/>
</dbReference>
<dbReference type="GO" id="GO:0030488">
    <property type="term" value="P:tRNA methylation"/>
    <property type="evidence" value="ECO:0007669"/>
    <property type="project" value="TreeGrafter"/>
</dbReference>
<dbReference type="InterPro" id="IPR005225">
    <property type="entry name" value="Small_GTP-bd"/>
</dbReference>
<dbReference type="Pfam" id="PF01926">
    <property type="entry name" value="MMR_HSR1"/>
    <property type="match status" value="1"/>
</dbReference>
<comment type="function">
    <text evidence="9">Exhibits a very high intrinsic GTPase hydrolysis rate. Involved in the addition of a carboxymethylaminomethyl (cmnm) group at the wobble position (U34) of certain tRNAs, forming tRNA-cmnm(5)s(2)U34.</text>
</comment>
<feature type="binding site" evidence="9">
    <location>
        <position position="233"/>
    </location>
    <ligand>
        <name>Mg(2+)</name>
        <dbReference type="ChEBI" id="CHEBI:18420"/>
    </ligand>
</feature>
<dbReference type="Gene3D" id="1.20.120.430">
    <property type="entry name" value="tRNA modification GTPase MnmE domain 2"/>
    <property type="match status" value="1"/>
</dbReference>
<dbReference type="Gene3D" id="3.40.50.300">
    <property type="entry name" value="P-loop containing nucleotide triphosphate hydrolases"/>
    <property type="match status" value="1"/>
</dbReference>
<feature type="binding site" evidence="9">
    <location>
        <position position="229"/>
    </location>
    <ligand>
        <name>K(+)</name>
        <dbReference type="ChEBI" id="CHEBI:29103"/>
    </ligand>
</feature>
<dbReference type="InterPro" id="IPR027266">
    <property type="entry name" value="TrmE/GcvT-like"/>
</dbReference>
<evidence type="ECO:0000313" key="12">
    <source>
        <dbReference type="EMBL" id="TDW25735.1"/>
    </source>
</evidence>
<evidence type="ECO:0000313" key="13">
    <source>
        <dbReference type="Proteomes" id="UP000294743"/>
    </source>
</evidence>
<keyword evidence="5 9" id="KW-0378">Hydrolase</keyword>
<comment type="subunit">
    <text evidence="9">Homodimer. Heterotetramer of two MnmE and two MnmG subunits.</text>
</comment>
<keyword evidence="9" id="KW-0963">Cytoplasm</keyword>
<keyword evidence="2 9" id="KW-0819">tRNA processing</keyword>
<dbReference type="SUPFAM" id="SSF103025">
    <property type="entry name" value="Folate-binding domain"/>
    <property type="match status" value="1"/>
</dbReference>
<proteinExistence type="inferred from homology"/>
<comment type="caution">
    <text evidence="9">Lacks conserved residue(s) required for the propagation of feature annotation.</text>
</comment>
<keyword evidence="6 9" id="KW-0460">Magnesium</keyword>
<dbReference type="NCBIfam" id="TIGR00450">
    <property type="entry name" value="mnmE_trmE_thdF"/>
    <property type="match status" value="1"/>
</dbReference>
<dbReference type="InterPro" id="IPR025867">
    <property type="entry name" value="MnmE_helical"/>
</dbReference>
<evidence type="ECO:0000256" key="6">
    <source>
        <dbReference type="ARBA" id="ARBA00022842"/>
    </source>
</evidence>
<feature type="binding site" evidence="9">
    <location>
        <begin position="248"/>
        <end position="254"/>
    </location>
    <ligand>
        <name>GTP</name>
        <dbReference type="ChEBI" id="CHEBI:37565"/>
    </ligand>
</feature>
<dbReference type="SUPFAM" id="SSF52540">
    <property type="entry name" value="P-loop containing nucleoside triphosphate hydrolases"/>
    <property type="match status" value="1"/>
</dbReference>
<protein>
    <recommendedName>
        <fullName evidence="9">tRNA modification GTPase MnmE</fullName>
        <ecNumber evidence="9">3.6.-.-</ecNumber>
    </recommendedName>
</protein>
<feature type="domain" description="TrmE-type G" evidence="11">
    <location>
        <begin position="219"/>
        <end position="364"/>
    </location>
</feature>
<dbReference type="GO" id="GO:0005525">
    <property type="term" value="F:GTP binding"/>
    <property type="evidence" value="ECO:0007669"/>
    <property type="project" value="UniProtKB-UniRule"/>
</dbReference>
<dbReference type="CDD" id="cd04164">
    <property type="entry name" value="trmE"/>
    <property type="match status" value="1"/>
</dbReference>
<dbReference type="GO" id="GO:0046872">
    <property type="term" value="F:metal ion binding"/>
    <property type="evidence" value="ECO:0007669"/>
    <property type="project" value="UniProtKB-KW"/>
</dbReference>
<feature type="binding site" evidence="9">
    <location>
        <begin position="229"/>
        <end position="234"/>
    </location>
    <ligand>
        <name>GTP</name>
        <dbReference type="ChEBI" id="CHEBI:37565"/>
    </ligand>
</feature>
<dbReference type="EMBL" id="SODD01000003">
    <property type="protein sequence ID" value="TDW25735.1"/>
    <property type="molecule type" value="Genomic_DNA"/>
</dbReference>
<comment type="cofactor">
    <cofactor evidence="9">
        <name>K(+)</name>
        <dbReference type="ChEBI" id="CHEBI:29103"/>
    </cofactor>
    <text evidence="9">Binds 1 potassium ion per subunit.</text>
</comment>
<dbReference type="Proteomes" id="UP000294743">
    <property type="component" value="Unassembled WGS sequence"/>
</dbReference>
<dbReference type="SUPFAM" id="SSF116878">
    <property type="entry name" value="TrmE connector domain"/>
    <property type="match status" value="1"/>
</dbReference>
<evidence type="ECO:0000256" key="4">
    <source>
        <dbReference type="ARBA" id="ARBA00022741"/>
    </source>
</evidence>
<dbReference type="GO" id="GO:0005829">
    <property type="term" value="C:cytosol"/>
    <property type="evidence" value="ECO:0007669"/>
    <property type="project" value="TreeGrafter"/>
</dbReference>
<feature type="binding site" evidence="9">
    <location>
        <position position="442"/>
    </location>
    <ligand>
        <name>(6S)-5-formyl-5,6,7,8-tetrahydrofolate</name>
        <dbReference type="ChEBI" id="CHEBI:57457"/>
    </ligand>
</feature>
<dbReference type="RefSeq" id="WP_134167773.1">
    <property type="nucleotide sequence ID" value="NZ_SODD01000003.1"/>
</dbReference>
<dbReference type="InterPro" id="IPR027368">
    <property type="entry name" value="MnmE_dom2"/>
</dbReference>
<gene>
    <name evidence="9" type="primary">mnmE</name>
    <name evidence="9" type="synonym">trmE</name>
    <name evidence="12" type="ORF">EDD63_10322</name>
</gene>
<dbReference type="NCBIfam" id="NF003661">
    <property type="entry name" value="PRK05291.1-3"/>
    <property type="match status" value="1"/>
</dbReference>
<dbReference type="GO" id="GO:0002098">
    <property type="term" value="P:tRNA wobble uridine modification"/>
    <property type="evidence" value="ECO:0007669"/>
    <property type="project" value="TreeGrafter"/>
</dbReference>
<dbReference type="AlphaFoldDB" id="A0A4R8A7X4"/>
<dbReference type="InterPro" id="IPR031168">
    <property type="entry name" value="G_TrmE"/>
</dbReference>
<comment type="subcellular location">
    <subcellularLocation>
        <location evidence="9">Cytoplasm</location>
    </subcellularLocation>
</comment>
<dbReference type="PANTHER" id="PTHR42714">
    <property type="entry name" value="TRNA MODIFICATION GTPASE GTPBP3"/>
    <property type="match status" value="1"/>
</dbReference>
<evidence type="ECO:0000256" key="2">
    <source>
        <dbReference type="ARBA" id="ARBA00022694"/>
    </source>
</evidence>
<comment type="caution">
    <text evidence="12">The sequence shown here is derived from an EMBL/GenBank/DDBJ whole genome shotgun (WGS) entry which is preliminary data.</text>
</comment>
<feature type="binding site" evidence="9">
    <location>
        <position position="83"/>
    </location>
    <ligand>
        <name>(6S)-5-formyl-5,6,7,8-tetrahydrofolate</name>
        <dbReference type="ChEBI" id="CHEBI:57457"/>
    </ligand>
</feature>
<evidence type="ECO:0000259" key="11">
    <source>
        <dbReference type="PROSITE" id="PS51709"/>
    </source>
</evidence>
<feature type="binding site" evidence="9">
    <location>
        <position position="253"/>
    </location>
    <ligand>
        <name>K(+)</name>
        <dbReference type="ChEBI" id="CHEBI:29103"/>
    </ligand>
</feature>
<dbReference type="EC" id="3.6.-.-" evidence="9"/>
<feature type="binding site" evidence="9">
    <location>
        <position position="250"/>
    </location>
    <ligand>
        <name>K(+)</name>
        <dbReference type="ChEBI" id="CHEBI:29103"/>
    </ligand>
</feature>
<evidence type="ECO:0000256" key="9">
    <source>
        <dbReference type="HAMAP-Rule" id="MF_00379"/>
    </source>
</evidence>
<evidence type="ECO:0000256" key="1">
    <source>
        <dbReference type="ARBA" id="ARBA00011043"/>
    </source>
</evidence>
<dbReference type="Gene3D" id="3.30.1360.120">
    <property type="entry name" value="Probable tRNA modification gtpase trme, domain 1"/>
    <property type="match status" value="1"/>
</dbReference>
<keyword evidence="13" id="KW-1185">Reference proteome</keyword>
<dbReference type="InterPro" id="IPR027417">
    <property type="entry name" value="P-loop_NTPase"/>
</dbReference>
<feature type="binding site" evidence="9">
    <location>
        <position position="22"/>
    </location>
    <ligand>
        <name>(6S)-5-formyl-5,6,7,8-tetrahydrofolate</name>
        <dbReference type="ChEBI" id="CHEBI:57457"/>
    </ligand>
</feature>
<evidence type="ECO:0000256" key="5">
    <source>
        <dbReference type="ARBA" id="ARBA00022801"/>
    </source>
</evidence>
<dbReference type="InterPro" id="IPR006073">
    <property type="entry name" value="GTP-bd"/>
</dbReference>
<dbReference type="Pfam" id="PF10396">
    <property type="entry name" value="TrmE_N"/>
    <property type="match status" value="1"/>
</dbReference>
<organism evidence="12 13">
    <name type="scientific">Breznakia blatticola</name>
    <dbReference type="NCBI Taxonomy" id="1754012"/>
    <lineage>
        <taxon>Bacteria</taxon>
        <taxon>Bacillati</taxon>
        <taxon>Bacillota</taxon>
        <taxon>Erysipelotrichia</taxon>
        <taxon>Erysipelotrichales</taxon>
        <taxon>Erysipelotrichaceae</taxon>
        <taxon>Breznakia</taxon>
    </lineage>
</organism>
<dbReference type="PROSITE" id="PS51709">
    <property type="entry name" value="G_TRME"/>
    <property type="match status" value="1"/>
</dbReference>
<sequence>MFQDTIVAIATALQQGPIAIVRMSGPDAIEIASTLLHKDLHQQASHTITYGFIRDPKNGEKVDEVLVSLFKAPKTYTGEDMVEINCHGGSYITKEILRLCLENGARMANPGEFSQRGYLNGKMDLTKAEGIHDMVFAQDKNNARMAIQAIQGSVVKVMDPLLEKLLDIIANIEVNIDYPEYDDVELLTAEILLPKTLDLLKDIDEVLRRASSGKVLREGIKTAIIGKPNVGKSSLLNALLEEDKAIVSDIEGTTRDIVEGSIRLDNVTLHLIDTAGIRQSDDTIEKIGIDRSKKMVEEAQLVLVVFDGSKPLDVQDEELLAISEGKDRLLIYNKKDEKTHDGINISAKDGDVDVLMDALNEKYQEFHQAYQMPMLQNERQLSLMAKAKVSLVKAKEALELGYELDLVTIDLQDAYYSLKEILGEVSKDDLLDTLFSKFCLGK</sequence>
<dbReference type="Pfam" id="PF12631">
    <property type="entry name" value="MnmE_helical"/>
    <property type="match status" value="1"/>
</dbReference>
<keyword evidence="7 9" id="KW-0630">Potassium</keyword>
<evidence type="ECO:0000256" key="10">
    <source>
        <dbReference type="RuleBase" id="RU003313"/>
    </source>
</evidence>
<dbReference type="GO" id="GO:0003924">
    <property type="term" value="F:GTPase activity"/>
    <property type="evidence" value="ECO:0007669"/>
    <property type="project" value="UniProtKB-UniRule"/>
</dbReference>
<evidence type="ECO:0000256" key="8">
    <source>
        <dbReference type="ARBA" id="ARBA00023134"/>
    </source>
</evidence>
<dbReference type="FunFam" id="3.30.1360.120:FF:000003">
    <property type="entry name" value="tRNA modification GTPase MnmE"/>
    <property type="match status" value="1"/>
</dbReference>
<keyword evidence="4 9" id="KW-0547">Nucleotide-binding</keyword>
<accession>A0A4R8A7X4</accession>
<reference evidence="12 13" key="1">
    <citation type="submission" date="2019-03" db="EMBL/GenBank/DDBJ databases">
        <title>Genomic Encyclopedia of Type Strains, Phase IV (KMG-IV): sequencing the most valuable type-strain genomes for metagenomic binning, comparative biology and taxonomic classification.</title>
        <authorList>
            <person name="Goeker M."/>
        </authorList>
    </citation>
    <scope>NUCLEOTIDE SEQUENCE [LARGE SCALE GENOMIC DNA]</scope>
    <source>
        <strain evidence="12 13">DSM 28867</strain>
    </source>
</reference>
<feature type="binding site" evidence="9">
    <location>
        <position position="248"/>
    </location>
    <ligand>
        <name>K(+)</name>
        <dbReference type="ChEBI" id="CHEBI:29103"/>
    </ligand>
</feature>
<name>A0A4R8A7X4_9FIRM</name>
<comment type="similarity">
    <text evidence="1 9 10">Belongs to the TRAFAC class TrmE-Era-EngA-EngB-Septin-like GTPase superfamily. TrmE GTPase family.</text>
</comment>
<evidence type="ECO:0000256" key="3">
    <source>
        <dbReference type="ARBA" id="ARBA00022723"/>
    </source>
</evidence>
<evidence type="ECO:0000256" key="7">
    <source>
        <dbReference type="ARBA" id="ARBA00022958"/>
    </source>
</evidence>
<dbReference type="HAMAP" id="MF_00379">
    <property type="entry name" value="GTPase_MnmE"/>
    <property type="match status" value="1"/>
</dbReference>
<dbReference type="InterPro" id="IPR018948">
    <property type="entry name" value="GTP-bd_TrmE_N"/>
</dbReference>
<keyword evidence="8 9" id="KW-0342">GTP-binding</keyword>
<dbReference type="InterPro" id="IPR004520">
    <property type="entry name" value="GTPase_MnmE"/>
</dbReference>